<dbReference type="CDD" id="cd04186">
    <property type="entry name" value="GT_2_like_c"/>
    <property type="match status" value="1"/>
</dbReference>
<dbReference type="Gene3D" id="3.90.550.10">
    <property type="entry name" value="Spore Coat Polysaccharide Biosynthesis Protein SpsA, Chain A"/>
    <property type="match status" value="1"/>
</dbReference>
<dbReference type="PANTHER" id="PTHR43179">
    <property type="entry name" value="RHAMNOSYLTRANSFERASE WBBL"/>
    <property type="match status" value="1"/>
</dbReference>
<keyword evidence="2" id="KW-0808">Transferase</keyword>
<reference evidence="2 3" key="1">
    <citation type="journal article" date="2015" name="Nature">
        <title>rRNA introns, odd ribosomes, and small enigmatic genomes across a large radiation of phyla.</title>
        <authorList>
            <person name="Brown C.T."/>
            <person name="Hug L.A."/>
            <person name="Thomas B.C."/>
            <person name="Sharon I."/>
            <person name="Castelle C.J."/>
            <person name="Singh A."/>
            <person name="Wilkins M.J."/>
            <person name="Williams K.H."/>
            <person name="Banfield J.F."/>
        </authorList>
    </citation>
    <scope>NUCLEOTIDE SEQUENCE [LARGE SCALE GENOMIC DNA]</scope>
</reference>
<dbReference type="PANTHER" id="PTHR43179:SF7">
    <property type="entry name" value="RHAMNOSYLTRANSFERASE WBBL"/>
    <property type="match status" value="1"/>
</dbReference>
<name>A0A0G0K7F7_9BACT</name>
<dbReference type="SUPFAM" id="SSF53448">
    <property type="entry name" value="Nucleotide-diphospho-sugar transferases"/>
    <property type="match status" value="1"/>
</dbReference>
<evidence type="ECO:0000259" key="1">
    <source>
        <dbReference type="Pfam" id="PF00535"/>
    </source>
</evidence>
<comment type="caution">
    <text evidence="2">The sequence shown here is derived from an EMBL/GenBank/DDBJ whole genome shotgun (WGS) entry which is preliminary data.</text>
</comment>
<organism evidence="2 3">
    <name type="scientific">Candidatus Shapirobacteria bacterium GW2011_GWE2_38_30</name>
    <dbReference type="NCBI Taxonomy" id="1618490"/>
    <lineage>
        <taxon>Bacteria</taxon>
        <taxon>Candidatus Shapironibacteriota</taxon>
    </lineage>
</organism>
<evidence type="ECO:0000313" key="2">
    <source>
        <dbReference type="EMBL" id="KKQ71400.1"/>
    </source>
</evidence>
<protein>
    <submittedName>
        <fullName evidence="2">Putative glycosyltransferase</fullName>
    </submittedName>
</protein>
<feature type="domain" description="Glycosyltransferase 2-like" evidence="1">
    <location>
        <begin position="9"/>
        <end position="134"/>
    </location>
</feature>
<dbReference type="Pfam" id="PF00535">
    <property type="entry name" value="Glycos_transf_2"/>
    <property type="match status" value="1"/>
</dbReference>
<dbReference type="AlphaFoldDB" id="A0A0G0K7F7"/>
<gene>
    <name evidence="2" type="ORF">US90_C0003G0043</name>
</gene>
<proteinExistence type="predicted"/>
<sequence>MTKINPTLSIIIVSYNTSKLTLKCLFSILSDKGLTLNLQKIENSSKIPSEIIIVDNNSSDDTVKSIKKLILDKPYLKDSLTLILNKKNSGFGAANNQGIKIAKGNYLLFLNSDTEILHSAISQTLNWLSSHPESSLATAQLLNTNHTIQASGGYFPNLLNLFTWSTSLDDLPLVNKLIPAIHPHTPDFYTKETTYLYDHSQDWLTGAFLMARKNIIDAVNGFNTKYFMYGEELELCFRIKQKFPHTQFWYLIGPQIIHHGRGSAKTHTSHIKAEYEGILTFFKIHRPSWQYPIAKILIKINSITHNFISNFRPQ</sequence>
<dbReference type="InterPro" id="IPR001173">
    <property type="entry name" value="Glyco_trans_2-like"/>
</dbReference>
<dbReference type="STRING" id="1618490.US90_C0003G0043"/>
<evidence type="ECO:0000313" key="3">
    <source>
        <dbReference type="Proteomes" id="UP000034406"/>
    </source>
</evidence>
<dbReference type="GO" id="GO:0016740">
    <property type="term" value="F:transferase activity"/>
    <property type="evidence" value="ECO:0007669"/>
    <property type="project" value="UniProtKB-KW"/>
</dbReference>
<accession>A0A0G0K7F7</accession>
<dbReference type="EMBL" id="LBUT01000003">
    <property type="protein sequence ID" value="KKQ71400.1"/>
    <property type="molecule type" value="Genomic_DNA"/>
</dbReference>
<dbReference type="Proteomes" id="UP000034406">
    <property type="component" value="Unassembled WGS sequence"/>
</dbReference>
<dbReference type="InterPro" id="IPR029044">
    <property type="entry name" value="Nucleotide-diphossugar_trans"/>
</dbReference>